<evidence type="ECO:0000313" key="2">
    <source>
        <dbReference type="Proteomes" id="UP000252107"/>
    </source>
</evidence>
<dbReference type="Proteomes" id="UP000252107">
    <property type="component" value="Unassembled WGS sequence"/>
</dbReference>
<proteinExistence type="predicted"/>
<evidence type="ECO:0000313" key="1">
    <source>
        <dbReference type="EMBL" id="RCJ40228.1"/>
    </source>
</evidence>
<gene>
    <name evidence="1" type="ORF">A6770_10840</name>
</gene>
<keyword evidence="2" id="KW-1185">Reference proteome</keyword>
<dbReference type="NCBIfam" id="NF037966">
    <property type="entry name" value="HetP_family"/>
    <property type="match status" value="1"/>
</dbReference>
<comment type="caution">
    <text evidence="1">The sequence shown here is derived from an EMBL/GenBank/DDBJ whole genome shotgun (WGS) entry which is preliminary data.</text>
</comment>
<name>A0A367RUJ0_9NOSO</name>
<dbReference type="EMBL" id="LXQD01000054">
    <property type="protein sequence ID" value="RCJ40228.1"/>
    <property type="molecule type" value="Genomic_DNA"/>
</dbReference>
<reference evidence="1" key="1">
    <citation type="submission" date="2016-04" db="EMBL/GenBank/DDBJ databases">
        <authorList>
            <person name="Tabuchi Yagui T.R."/>
        </authorList>
    </citation>
    <scope>NUCLEOTIDE SEQUENCE [LARGE SCALE GENOMIC DNA]</scope>
    <source>
        <strain evidence="1">NIES-26</strain>
    </source>
</reference>
<protein>
    <submittedName>
        <fullName evidence="1">Heterocyst formation protein HetP</fullName>
    </submittedName>
</protein>
<organism evidence="1 2">
    <name type="scientific">Nostoc minutum NIES-26</name>
    <dbReference type="NCBI Taxonomy" id="1844469"/>
    <lineage>
        <taxon>Bacteria</taxon>
        <taxon>Bacillati</taxon>
        <taxon>Cyanobacteriota</taxon>
        <taxon>Cyanophyceae</taxon>
        <taxon>Nostocales</taxon>
        <taxon>Nostocaceae</taxon>
        <taxon>Nostoc</taxon>
    </lineage>
</organism>
<dbReference type="InterPro" id="IPR049598">
    <property type="entry name" value="HetP-like"/>
</dbReference>
<dbReference type="AlphaFoldDB" id="A0A367RUJ0"/>
<sequence length="94" mass="10933">MHQTDSNCNTQTAKKINTEQIEQIVKAIIAGKYSWACVLILRFSGYNPIDYIPYRTYIRLLKNNCLVESSKSNDIESKRDKLEVFDMKSTLLRL</sequence>
<accession>A0A367RUJ0</accession>